<proteinExistence type="predicted"/>
<dbReference type="ExpressionAtlas" id="A5C9Q3">
    <property type="expression patterns" value="baseline and differential"/>
</dbReference>
<dbReference type="EMBL" id="AM487231">
    <property type="protein sequence ID" value="CAN62226.1"/>
    <property type="molecule type" value="Genomic_DNA"/>
</dbReference>
<evidence type="ECO:0000313" key="1">
    <source>
        <dbReference type="EMBL" id="CAN62226.1"/>
    </source>
</evidence>
<reference evidence="1" key="1">
    <citation type="journal article" date="2007" name="PLoS ONE">
        <title>The first genome sequence of an elite grapevine cultivar (Pinot noir Vitis vinifera L.): coping with a highly heterozygous genome.</title>
        <authorList>
            <person name="Velasco R."/>
            <person name="Zharkikh A."/>
            <person name="Troggio M."/>
            <person name="Cartwright D.A."/>
            <person name="Cestaro A."/>
            <person name="Pruss D."/>
            <person name="Pindo M."/>
            <person name="FitzGerald L.M."/>
            <person name="Vezzulli S."/>
            <person name="Reid J."/>
            <person name="Malacarne G."/>
            <person name="Iliev D."/>
            <person name="Coppola G."/>
            <person name="Wardell B."/>
            <person name="Micheletti D."/>
            <person name="Macalma T."/>
            <person name="Facci M."/>
            <person name="Mitchell J.T."/>
            <person name="Perazzolli M."/>
            <person name="Eldredge G."/>
            <person name="Gatto P."/>
            <person name="Oyzerski R."/>
            <person name="Moretto M."/>
            <person name="Gutin N."/>
            <person name="Stefanini M."/>
            <person name="Chen Y."/>
            <person name="Segala C."/>
            <person name="Davenport C."/>
            <person name="Dematte L."/>
            <person name="Mraz A."/>
            <person name="Battilana J."/>
            <person name="Stormo K."/>
            <person name="Costa F."/>
            <person name="Tao Q."/>
            <person name="Si-Ammour A."/>
            <person name="Harkins T."/>
            <person name="Lackey A."/>
            <person name="Perbost C."/>
            <person name="Taillon B."/>
            <person name="Stella A."/>
            <person name="Solovyev V."/>
            <person name="Fawcett J.A."/>
            <person name="Sterck L."/>
            <person name="Vandepoele K."/>
            <person name="Grando S.M."/>
            <person name="Toppo S."/>
            <person name="Moser C."/>
            <person name="Lanchbury J."/>
            <person name="Bogden R."/>
            <person name="Skolnick M."/>
            <person name="Sgaramella V."/>
            <person name="Bhatnagar S.K."/>
            <person name="Fontana P."/>
            <person name="Gutin A."/>
            <person name="Van de Peer Y."/>
            <person name="Salamini F."/>
            <person name="Viola R."/>
        </authorList>
    </citation>
    <scope>NUCLEOTIDE SEQUENCE</scope>
</reference>
<organism evidence="1">
    <name type="scientific">Vitis vinifera</name>
    <name type="common">Grape</name>
    <dbReference type="NCBI Taxonomy" id="29760"/>
    <lineage>
        <taxon>Eukaryota</taxon>
        <taxon>Viridiplantae</taxon>
        <taxon>Streptophyta</taxon>
        <taxon>Embryophyta</taxon>
        <taxon>Tracheophyta</taxon>
        <taxon>Spermatophyta</taxon>
        <taxon>Magnoliopsida</taxon>
        <taxon>eudicotyledons</taxon>
        <taxon>Gunneridae</taxon>
        <taxon>Pentapetalae</taxon>
        <taxon>rosids</taxon>
        <taxon>Vitales</taxon>
        <taxon>Vitaceae</taxon>
        <taxon>Viteae</taxon>
        <taxon>Vitis</taxon>
    </lineage>
</organism>
<protein>
    <submittedName>
        <fullName evidence="1">Uncharacterized protein</fullName>
    </submittedName>
</protein>
<dbReference type="AlphaFoldDB" id="A5C9Q3"/>
<gene>
    <name evidence="1" type="ORF">VITISV_008100</name>
</gene>
<accession>A5C9Q3</accession>
<name>A5C9Q3_VITVI</name>
<sequence>MMTLGGGRAIITLWAADRDRGSCCDCQKSWEVIVGSDLLSLHSCPFTLQVAERGSWQAVVITLYVGRPDVLWPSSGCYICECRVPLLEGIRIREERQAYSWGNPDEANPDENVCHVSLGDVCHVWGGVPTDKWVVTEGYFLSVLVRNHSCKIVQNLGSQVVAPKAEHDDNTLGLLLAHRSGHQRLVEKSQGSLKHFADEIRSPLSPTFDKHRNCSWLD</sequence>